<evidence type="ECO:0000313" key="2">
    <source>
        <dbReference type="Proteomes" id="UP000019483"/>
    </source>
</evidence>
<proteinExistence type="predicted"/>
<comment type="caution">
    <text evidence="1">The sequence shown here is derived from an EMBL/GenBank/DDBJ whole genome shotgun (WGS) entry which is preliminary data.</text>
</comment>
<evidence type="ECO:0000313" key="1">
    <source>
        <dbReference type="EMBL" id="ETA67523.1"/>
    </source>
</evidence>
<name>W9DQ46_METTI</name>
<accession>W9DQ46</accession>
<reference evidence="1 2" key="1">
    <citation type="submission" date="2013-08" db="EMBL/GenBank/DDBJ databases">
        <authorList>
            <consortium name="DOE Joint Genome Institute"/>
            <person name="Eisen J."/>
            <person name="Huntemann M."/>
            <person name="Han J."/>
            <person name="Chen A."/>
            <person name="Kyrpides N."/>
            <person name="Mavromatis K."/>
            <person name="Markowitz V."/>
            <person name="Palaniappan K."/>
            <person name="Ivanova N."/>
            <person name="Schaumberg A."/>
            <person name="Pati A."/>
            <person name="Liolios K."/>
            <person name="Nordberg H.P."/>
            <person name="Cantor M.N."/>
            <person name="Hua S.X."/>
            <person name="Woyke T."/>
        </authorList>
    </citation>
    <scope>NUCLEOTIDE SEQUENCE [LARGE SCALE GENOMIC DNA]</scope>
    <source>
        <strain evidence="1 2">DSM 2278</strain>
    </source>
</reference>
<dbReference type="EMBL" id="AZAJ01000001">
    <property type="protein sequence ID" value="ETA67523.1"/>
    <property type="molecule type" value="Genomic_DNA"/>
</dbReference>
<dbReference type="AlphaFoldDB" id="W9DQ46"/>
<sequence length="159" mass="18095">MCDGQFHAKILQVKSHRDEFDKLFEQEILVESQKGEIFWIFDVCLLCNKKMEGKASKLEFDVWSIPAHKNLSKLHTAVKKIVSPQELCVHNVPNYSAVFYGEIIGKDKNKWNKQFSVDVGSGVIKTLVDDVEYNEYSVGDYIKIVGNIVQLSSINGKVI</sequence>
<dbReference type="RefSeq" id="WP_023844659.1">
    <property type="nucleotide sequence ID" value="NZ_AZAJ01000001.1"/>
</dbReference>
<gene>
    <name evidence="1" type="ORF">MettiDRAFT_0949</name>
</gene>
<dbReference type="STRING" id="1090322.MettiDRAFT_0949"/>
<protein>
    <submittedName>
        <fullName evidence="1">Uncharacterized protein</fullName>
    </submittedName>
</protein>
<dbReference type="Proteomes" id="UP000019483">
    <property type="component" value="Unassembled WGS sequence"/>
</dbReference>
<organism evidence="1 2">
    <name type="scientific">Methanolobus tindarius DSM 2278</name>
    <dbReference type="NCBI Taxonomy" id="1090322"/>
    <lineage>
        <taxon>Archaea</taxon>
        <taxon>Methanobacteriati</taxon>
        <taxon>Methanobacteriota</taxon>
        <taxon>Stenosarchaea group</taxon>
        <taxon>Methanomicrobia</taxon>
        <taxon>Methanosarcinales</taxon>
        <taxon>Methanosarcinaceae</taxon>
        <taxon>Methanolobus</taxon>
    </lineage>
</organism>
<keyword evidence="2" id="KW-1185">Reference proteome</keyword>